<dbReference type="Pfam" id="PF00031">
    <property type="entry name" value="Cystatin"/>
    <property type="match status" value="1"/>
</dbReference>
<evidence type="ECO:0000313" key="13">
    <source>
        <dbReference type="Proteomes" id="UP000663842"/>
    </source>
</evidence>
<dbReference type="EMBL" id="CAJOBF010000263">
    <property type="protein sequence ID" value="CAF3785700.1"/>
    <property type="molecule type" value="Genomic_DNA"/>
</dbReference>
<dbReference type="EMBL" id="CAJNRE010005900">
    <property type="protein sequence ID" value="CAF2050599.1"/>
    <property type="molecule type" value="Genomic_DNA"/>
</dbReference>
<dbReference type="CDD" id="cd00042">
    <property type="entry name" value="CY"/>
    <property type="match status" value="1"/>
</dbReference>
<evidence type="ECO:0000313" key="14">
    <source>
        <dbReference type="Proteomes" id="UP000663866"/>
    </source>
</evidence>
<evidence type="ECO:0000259" key="2">
    <source>
        <dbReference type="Pfam" id="PF00031"/>
    </source>
</evidence>
<name>A0A819AQ96_9BILA</name>
<evidence type="ECO:0000256" key="1">
    <source>
        <dbReference type="SAM" id="SignalP"/>
    </source>
</evidence>
<dbReference type="EMBL" id="CAJOBH010004957">
    <property type="protein sequence ID" value="CAF4008648.1"/>
    <property type="molecule type" value="Genomic_DNA"/>
</dbReference>
<dbReference type="Proteomes" id="UP000663834">
    <property type="component" value="Unassembled WGS sequence"/>
</dbReference>
<feature type="domain" description="Cystatin" evidence="2">
    <location>
        <begin position="33"/>
        <end position="96"/>
    </location>
</feature>
<dbReference type="OrthoDB" id="1908104at2759"/>
<evidence type="ECO:0000313" key="7">
    <source>
        <dbReference type="EMBL" id="CAF2099936.1"/>
    </source>
</evidence>
<dbReference type="EMBL" id="CAJNRG010000599">
    <property type="protein sequence ID" value="CAF2012489.1"/>
    <property type="molecule type" value="Genomic_DNA"/>
</dbReference>
<dbReference type="Proteomes" id="UP000681967">
    <property type="component" value="Unassembled WGS sequence"/>
</dbReference>
<feature type="chain" id="PRO_5035692900" description="Cystatin domain-containing protein" evidence="1">
    <location>
        <begin position="27"/>
        <end position="113"/>
    </location>
</feature>
<evidence type="ECO:0000313" key="11">
    <source>
        <dbReference type="EMBL" id="CAF4077112.1"/>
    </source>
</evidence>
<dbReference type="SUPFAM" id="SSF54403">
    <property type="entry name" value="Cystatin/monellin"/>
    <property type="match status" value="1"/>
</dbReference>
<evidence type="ECO:0000313" key="12">
    <source>
        <dbReference type="EMBL" id="CAF4170811.1"/>
    </source>
</evidence>
<accession>A0A819AQ96</accession>
<keyword evidence="1" id="KW-0732">Signal</keyword>
<organism evidence="8 13">
    <name type="scientific">Rotaria magnacalcarata</name>
    <dbReference type="NCBI Taxonomy" id="392030"/>
    <lineage>
        <taxon>Eukaryota</taxon>
        <taxon>Metazoa</taxon>
        <taxon>Spiralia</taxon>
        <taxon>Gnathifera</taxon>
        <taxon>Rotifera</taxon>
        <taxon>Eurotatoria</taxon>
        <taxon>Bdelloidea</taxon>
        <taxon>Philodinida</taxon>
        <taxon>Philodinidae</taxon>
        <taxon>Rotaria</taxon>
    </lineage>
</organism>
<dbReference type="EMBL" id="CAJNOW010021027">
    <property type="protein sequence ID" value="CAF1682433.1"/>
    <property type="molecule type" value="Genomic_DNA"/>
</dbReference>
<dbReference type="Proteomes" id="UP000663855">
    <property type="component" value="Unassembled WGS sequence"/>
</dbReference>
<evidence type="ECO:0000313" key="6">
    <source>
        <dbReference type="EMBL" id="CAF2050599.1"/>
    </source>
</evidence>
<dbReference type="InterPro" id="IPR000010">
    <property type="entry name" value="Cystatin_dom"/>
</dbReference>
<dbReference type="Proteomes" id="UP000681720">
    <property type="component" value="Unassembled WGS sequence"/>
</dbReference>
<dbReference type="Proteomes" id="UP000663866">
    <property type="component" value="Unassembled WGS sequence"/>
</dbReference>
<keyword evidence="14" id="KW-1185">Reference proteome</keyword>
<dbReference type="GO" id="GO:0004869">
    <property type="term" value="F:cysteine-type endopeptidase inhibitor activity"/>
    <property type="evidence" value="ECO:0007669"/>
    <property type="project" value="InterPro"/>
</dbReference>
<dbReference type="Proteomes" id="UP000663842">
    <property type="component" value="Unassembled WGS sequence"/>
</dbReference>
<sequence>MFKLLSIVLATMLIAVSYGLMAGGYADKPELIEDPTVKGLAVYAAEHLAMTQNIVLSNIEVTGVQTQVVAGINYKIDFTGKTVNSATAKTKACQVVIYVRFDSTKKVTSAKCN</sequence>
<dbReference type="EMBL" id="CAJNRF010008257">
    <property type="protein sequence ID" value="CAF2099936.1"/>
    <property type="molecule type" value="Genomic_DNA"/>
</dbReference>
<dbReference type="Proteomes" id="UP000663856">
    <property type="component" value="Unassembled WGS sequence"/>
</dbReference>
<comment type="caution">
    <text evidence="8">The sequence shown here is derived from an EMBL/GenBank/DDBJ whole genome shotgun (WGS) entry which is preliminary data.</text>
</comment>
<proteinExistence type="predicted"/>
<dbReference type="Proteomes" id="UP000676336">
    <property type="component" value="Unassembled WGS sequence"/>
</dbReference>
<gene>
    <name evidence="10" type="ORF">BYL167_LOCUS14095</name>
    <name evidence="3" type="ORF">CJN711_LOCUS8081</name>
    <name evidence="12" type="ORF">GIL414_LOCUS20351</name>
    <name evidence="4" type="ORF">KQP761_LOCUS37110</name>
    <name evidence="6" type="ORF">MBJ925_LOCUS12929</name>
    <name evidence="11" type="ORF">OVN521_LOCUS19544</name>
    <name evidence="9" type="ORF">SMN809_LOCUS2732</name>
    <name evidence="8" type="ORF">UXM345_LOCUS3929</name>
    <name evidence="7" type="ORF">WKI299_LOCUS20030</name>
    <name evidence="5" type="ORF">XDN619_LOCUS3859</name>
</gene>
<dbReference type="AlphaFoldDB" id="A0A819AQ96"/>
<evidence type="ECO:0000313" key="4">
    <source>
        <dbReference type="EMBL" id="CAF1682433.1"/>
    </source>
</evidence>
<dbReference type="EMBL" id="CAJNOV010002906">
    <property type="protein sequence ID" value="CAF1121179.1"/>
    <property type="molecule type" value="Genomic_DNA"/>
</dbReference>
<evidence type="ECO:0000313" key="9">
    <source>
        <dbReference type="EMBL" id="CAF3828717.1"/>
    </source>
</evidence>
<dbReference type="EMBL" id="CAJOBI010000518">
    <property type="protein sequence ID" value="CAF3828717.1"/>
    <property type="molecule type" value="Genomic_DNA"/>
</dbReference>
<evidence type="ECO:0000313" key="8">
    <source>
        <dbReference type="EMBL" id="CAF3785700.1"/>
    </source>
</evidence>
<dbReference type="InterPro" id="IPR046350">
    <property type="entry name" value="Cystatin_sf"/>
</dbReference>
<evidence type="ECO:0000313" key="5">
    <source>
        <dbReference type="EMBL" id="CAF2012489.1"/>
    </source>
</evidence>
<dbReference type="EMBL" id="CAJOBJ010013443">
    <property type="protein sequence ID" value="CAF4170811.1"/>
    <property type="molecule type" value="Genomic_DNA"/>
</dbReference>
<protein>
    <recommendedName>
        <fullName evidence="2">Cystatin domain-containing protein</fullName>
    </recommendedName>
</protein>
<evidence type="ECO:0000313" key="10">
    <source>
        <dbReference type="EMBL" id="CAF4008648.1"/>
    </source>
</evidence>
<dbReference type="Gene3D" id="3.10.450.10">
    <property type="match status" value="1"/>
</dbReference>
<dbReference type="EMBL" id="CAJOBG010003709">
    <property type="protein sequence ID" value="CAF4077112.1"/>
    <property type="molecule type" value="Genomic_DNA"/>
</dbReference>
<evidence type="ECO:0000313" key="3">
    <source>
        <dbReference type="EMBL" id="CAF1121179.1"/>
    </source>
</evidence>
<feature type="signal peptide" evidence="1">
    <location>
        <begin position="1"/>
        <end position="26"/>
    </location>
</feature>
<dbReference type="Proteomes" id="UP000663824">
    <property type="component" value="Unassembled WGS sequence"/>
</dbReference>
<reference evidence="8" key="1">
    <citation type="submission" date="2021-02" db="EMBL/GenBank/DDBJ databases">
        <authorList>
            <person name="Nowell W R."/>
        </authorList>
    </citation>
    <scope>NUCLEOTIDE SEQUENCE</scope>
</reference>
<dbReference type="Proteomes" id="UP000663887">
    <property type="component" value="Unassembled WGS sequence"/>
</dbReference>